<dbReference type="PANTHER" id="PTHR30007">
    <property type="entry name" value="PHP DOMAIN PROTEIN"/>
    <property type="match status" value="1"/>
</dbReference>
<evidence type="ECO:0000256" key="1">
    <source>
        <dbReference type="SAM" id="MobiDB-lite"/>
    </source>
</evidence>
<dbReference type="HOGENOM" id="CLU_1562039_0_0_11"/>
<dbReference type="PATRIC" id="fig|1352936.5.peg.228"/>
<evidence type="ECO:0000313" key="2">
    <source>
        <dbReference type="EMBL" id="EST36696.1"/>
    </source>
</evidence>
<dbReference type="EMBL" id="AWQX01000006">
    <property type="protein sequence ID" value="EST36696.1"/>
    <property type="molecule type" value="Genomic_DNA"/>
</dbReference>
<feature type="region of interest" description="Disordered" evidence="1">
    <location>
        <begin position="75"/>
        <end position="107"/>
    </location>
</feature>
<dbReference type="PANTHER" id="PTHR30007:SF0">
    <property type="entry name" value="TRANSPOSASE"/>
    <property type="match status" value="1"/>
</dbReference>
<dbReference type="AlphaFoldDB" id="V6KZ33"/>
<dbReference type="Proteomes" id="UP000017984">
    <property type="component" value="Chromosome"/>
</dbReference>
<protein>
    <recommendedName>
        <fullName evidence="4">Transposase DDE domain-containing protein</fullName>
    </recommendedName>
</protein>
<dbReference type="STRING" id="1352936.M878_00955"/>
<accession>V6KZ33</accession>
<name>V6KZ33_STRRC</name>
<evidence type="ECO:0008006" key="4">
    <source>
        <dbReference type="Google" id="ProtNLM"/>
    </source>
</evidence>
<feature type="compositionally biased region" description="Polar residues" evidence="1">
    <location>
        <begin position="157"/>
        <end position="171"/>
    </location>
</feature>
<keyword evidence="3" id="KW-1185">Reference proteome</keyword>
<comment type="caution">
    <text evidence="2">The sequence shown here is derived from an EMBL/GenBank/DDBJ whole genome shotgun (WGS) entry which is preliminary data.</text>
</comment>
<gene>
    <name evidence="2" type="ORF">M878_00955</name>
</gene>
<feature type="compositionally biased region" description="Basic and acidic residues" evidence="1">
    <location>
        <begin position="137"/>
        <end position="152"/>
    </location>
</feature>
<feature type="compositionally biased region" description="Polar residues" evidence="1">
    <location>
        <begin position="127"/>
        <end position="136"/>
    </location>
</feature>
<feature type="region of interest" description="Disordered" evidence="1">
    <location>
        <begin position="121"/>
        <end position="171"/>
    </location>
</feature>
<dbReference type="RefSeq" id="WP_023544229.1">
    <property type="nucleotide sequence ID" value="NZ_CM002285.1"/>
</dbReference>
<evidence type="ECO:0000313" key="3">
    <source>
        <dbReference type="Proteomes" id="UP000017984"/>
    </source>
</evidence>
<organism evidence="2 3">
    <name type="scientific">Streptomyces roseochromogenus subsp. oscitans DS 12.976</name>
    <dbReference type="NCBI Taxonomy" id="1352936"/>
    <lineage>
        <taxon>Bacteria</taxon>
        <taxon>Bacillati</taxon>
        <taxon>Actinomycetota</taxon>
        <taxon>Actinomycetes</taxon>
        <taxon>Kitasatosporales</taxon>
        <taxon>Streptomycetaceae</taxon>
        <taxon>Streptomyces</taxon>
    </lineage>
</organism>
<reference evidence="2 3" key="1">
    <citation type="journal article" date="2014" name="Genome Announc.">
        <title>Draft Genome Sequence of Streptomyces roseochromogenes subsp. oscitans DS 12.976, Producer of the Aminocoumarin Antibiotic Clorobiocin.</title>
        <authorList>
            <person name="Ruckert C."/>
            <person name="Kalinowski J."/>
            <person name="Heide L."/>
            <person name="Apel A.K."/>
        </authorList>
    </citation>
    <scope>NUCLEOTIDE SEQUENCE [LARGE SCALE GENOMIC DNA]</scope>
    <source>
        <strain evidence="2 3">DS 12.976</strain>
    </source>
</reference>
<sequence length="171" mass="18678">MGRWRPHQQLVEHLLAAYALVLAIVKRSDDQKGFVVLPKRWITERLFAHLMQSRRLVRAYERRTTSAEAVDLLVDDHGHEPPPGEATPRAGVNRPAAGSASQPRATRRFAFSSADAVRSACTKPCPVSSTGASTSPTRERAMAHSSIRRVDPEQATPRCSSGSANTRAGLT</sequence>
<proteinExistence type="predicted"/>